<keyword evidence="2" id="KW-0238">DNA-binding</keyword>
<reference evidence="5 6" key="1">
    <citation type="submission" date="2019-01" db="EMBL/GenBank/DDBJ databases">
        <title>Weissella sp. nov., a novel lactic acid bacterium isolated from animal feces.</title>
        <authorList>
            <person name="Wang L.-T."/>
        </authorList>
    </citation>
    <scope>NUCLEOTIDE SEQUENCE [LARGE SCALE GENOMIC DNA]</scope>
    <source>
        <strain evidence="5 6">8H-2</strain>
    </source>
</reference>
<keyword evidence="3" id="KW-0804">Transcription</keyword>
<organism evidence="5 6">
    <name type="scientific">Weissella muntiaci</name>
    <dbReference type="NCBI Taxonomy" id="2508881"/>
    <lineage>
        <taxon>Bacteria</taxon>
        <taxon>Bacillati</taxon>
        <taxon>Bacillota</taxon>
        <taxon>Bacilli</taxon>
        <taxon>Lactobacillales</taxon>
        <taxon>Lactobacillaceae</taxon>
        <taxon>Weissella</taxon>
    </lineage>
</organism>
<sequence length="147" mass="16702">MKNNYYTEVYQHIFKLICFLDDPKQDQNLLNEAGVDLDPKLFPLFVTIANTAPTQVSSLVSLFNRPPSTLSRQIDRLEKSGLIQTFQDDVDTRIRKIILSPLGLEINSAISSTRLRILEAAFEGLTSAERAAFLTAFRKVDHFISQR</sequence>
<comment type="caution">
    <text evidence="5">The sequence shown here is derived from an EMBL/GenBank/DDBJ whole genome shotgun (WGS) entry which is preliminary data.</text>
</comment>
<keyword evidence="6" id="KW-1185">Reference proteome</keyword>
<evidence type="ECO:0000256" key="3">
    <source>
        <dbReference type="ARBA" id="ARBA00023163"/>
    </source>
</evidence>
<proteinExistence type="predicted"/>
<dbReference type="Proteomes" id="UP000371977">
    <property type="component" value="Unassembled WGS sequence"/>
</dbReference>
<dbReference type="PANTHER" id="PTHR42756">
    <property type="entry name" value="TRANSCRIPTIONAL REGULATOR, MARR"/>
    <property type="match status" value="1"/>
</dbReference>
<dbReference type="RefSeq" id="WP_148623311.1">
    <property type="nucleotide sequence ID" value="NZ_SDGZ01000023.1"/>
</dbReference>
<accession>A0A6C2C3N5</accession>
<dbReference type="Pfam" id="PF01047">
    <property type="entry name" value="MarR"/>
    <property type="match status" value="1"/>
</dbReference>
<dbReference type="GO" id="GO:0003677">
    <property type="term" value="F:DNA binding"/>
    <property type="evidence" value="ECO:0007669"/>
    <property type="project" value="UniProtKB-KW"/>
</dbReference>
<evidence type="ECO:0000313" key="6">
    <source>
        <dbReference type="Proteomes" id="UP000371977"/>
    </source>
</evidence>
<name>A0A6C2C3N5_9LACO</name>
<dbReference type="OrthoDB" id="2608887at2"/>
<evidence type="ECO:0000313" key="5">
    <source>
        <dbReference type="EMBL" id="TYC48163.1"/>
    </source>
</evidence>
<dbReference type="PANTHER" id="PTHR42756:SF1">
    <property type="entry name" value="TRANSCRIPTIONAL REPRESSOR OF EMRAB OPERON"/>
    <property type="match status" value="1"/>
</dbReference>
<feature type="domain" description="HTH marR-type" evidence="4">
    <location>
        <begin position="6"/>
        <end position="142"/>
    </location>
</feature>
<dbReference type="InterPro" id="IPR000835">
    <property type="entry name" value="HTH_MarR-typ"/>
</dbReference>
<dbReference type="SMART" id="SM00347">
    <property type="entry name" value="HTH_MARR"/>
    <property type="match status" value="1"/>
</dbReference>
<dbReference type="GO" id="GO:0003700">
    <property type="term" value="F:DNA-binding transcription factor activity"/>
    <property type="evidence" value="ECO:0007669"/>
    <property type="project" value="InterPro"/>
</dbReference>
<evidence type="ECO:0000259" key="4">
    <source>
        <dbReference type="PROSITE" id="PS50995"/>
    </source>
</evidence>
<dbReference type="PRINTS" id="PR00598">
    <property type="entry name" value="HTHMARR"/>
</dbReference>
<evidence type="ECO:0000256" key="1">
    <source>
        <dbReference type="ARBA" id="ARBA00023015"/>
    </source>
</evidence>
<evidence type="ECO:0000256" key="2">
    <source>
        <dbReference type="ARBA" id="ARBA00023125"/>
    </source>
</evidence>
<dbReference type="SUPFAM" id="SSF46785">
    <property type="entry name" value="Winged helix' DNA-binding domain"/>
    <property type="match status" value="1"/>
</dbReference>
<dbReference type="Gene3D" id="1.10.10.10">
    <property type="entry name" value="Winged helix-like DNA-binding domain superfamily/Winged helix DNA-binding domain"/>
    <property type="match status" value="1"/>
</dbReference>
<dbReference type="AlphaFoldDB" id="A0A6C2C3N5"/>
<dbReference type="PROSITE" id="PS50995">
    <property type="entry name" value="HTH_MARR_2"/>
    <property type="match status" value="1"/>
</dbReference>
<dbReference type="InterPro" id="IPR036388">
    <property type="entry name" value="WH-like_DNA-bd_sf"/>
</dbReference>
<protein>
    <submittedName>
        <fullName evidence="5">MarR family transcriptional regulator</fullName>
    </submittedName>
</protein>
<dbReference type="InterPro" id="IPR036390">
    <property type="entry name" value="WH_DNA-bd_sf"/>
</dbReference>
<dbReference type="EMBL" id="SDGZ01000023">
    <property type="protein sequence ID" value="TYC48163.1"/>
    <property type="molecule type" value="Genomic_DNA"/>
</dbReference>
<keyword evidence="1" id="KW-0805">Transcription regulation</keyword>
<gene>
    <name evidence="5" type="ORF">ESZ50_09280</name>
</gene>